<dbReference type="Pfam" id="PF17919">
    <property type="entry name" value="RT_RNaseH_2"/>
    <property type="match status" value="1"/>
</dbReference>
<reference evidence="2 3" key="1">
    <citation type="submission" date="2019-08" db="EMBL/GenBank/DDBJ databases">
        <title>Draft genome sequences of two oriental melons (Cucumis melo L. var makuwa).</title>
        <authorList>
            <person name="Kwon S.-Y."/>
        </authorList>
    </citation>
    <scope>NUCLEOTIDE SEQUENCE [LARGE SCALE GENOMIC DNA]</scope>
    <source>
        <strain evidence="3">cv. Chang Bougi</strain>
        <tissue evidence="2">Leaf</tissue>
    </source>
</reference>
<dbReference type="InterPro" id="IPR041577">
    <property type="entry name" value="RT_RNaseH_2"/>
</dbReference>
<dbReference type="GO" id="GO:0008233">
    <property type="term" value="F:peptidase activity"/>
    <property type="evidence" value="ECO:0007669"/>
    <property type="project" value="UniProtKB-KW"/>
</dbReference>
<evidence type="ECO:0000313" key="3">
    <source>
        <dbReference type="Proteomes" id="UP000321947"/>
    </source>
</evidence>
<dbReference type="SUPFAM" id="SSF56672">
    <property type="entry name" value="DNA/RNA polymerases"/>
    <property type="match status" value="1"/>
</dbReference>
<proteinExistence type="predicted"/>
<dbReference type="Gene3D" id="3.30.70.270">
    <property type="match status" value="1"/>
</dbReference>
<sequence length="479" mass="54543">MHTRAPQQPVPPASIQNLVKPQNVPDQMSAEAKHLRDLRKYNPKTFDESLEDPTKAQMWLSSVETILWYMKCLNRQKVQCIIFMLTDRGTARWEMIERMLLQGDMTVEYYDAEFDMWSHFSLKMVASEAAKTKKFVRDLRLDLQGLVRAFRLATHADALRLAVNISLHERADPSKTQKPFEAGGVAREKSLCNTSGMLHLGHCLFGTRTCFKCMDWLVANHASIDCSRKEVVFNPLTGACFKFKGVGIVVFPKVILAIKASMLLNQSSWSILARLPPQRKIDFAIKMEPSTVPITRASYRMAPPYLKKLKVDLRNKVFKDFLDTFVIVFIDDILVYPKTEKEHEEHLHMVLETLRTNKLYAKFSKSPVLTIPNASRSFVIYSDASKKGLGCVLMQQGKIVTYASRQLKSREHTTLRKVNMIADAISRKISHSPALITKQAPLCRDLERVEISVSVEAVTLQLAQLSVQPTLRHKIIVAQ</sequence>
<dbReference type="InterPro" id="IPR043502">
    <property type="entry name" value="DNA/RNA_pol_sf"/>
</dbReference>
<comment type="caution">
    <text evidence="2">The sequence shown here is derived from an EMBL/GenBank/DDBJ whole genome shotgun (WGS) entry which is preliminary data.</text>
</comment>
<dbReference type="PANTHER" id="PTHR24559:SF444">
    <property type="entry name" value="REVERSE TRANSCRIPTASE DOMAIN-CONTAINING PROTEIN"/>
    <property type="match status" value="1"/>
</dbReference>
<protein>
    <submittedName>
        <fullName evidence="2">Gag-protease polyprotein</fullName>
    </submittedName>
</protein>
<evidence type="ECO:0000313" key="2">
    <source>
        <dbReference type="EMBL" id="TYK19416.1"/>
    </source>
</evidence>
<accession>A0A5D3D758</accession>
<feature type="domain" description="Reverse transcriptase/retrotransposon-derived protein RNase H-like" evidence="1">
    <location>
        <begin position="356"/>
        <end position="412"/>
    </location>
</feature>
<dbReference type="AlphaFoldDB" id="A0A5D3D758"/>
<dbReference type="GO" id="GO:0006508">
    <property type="term" value="P:proteolysis"/>
    <property type="evidence" value="ECO:0007669"/>
    <property type="project" value="UniProtKB-KW"/>
</dbReference>
<keyword evidence="2" id="KW-0645">Protease</keyword>
<keyword evidence="2" id="KW-0378">Hydrolase</keyword>
<dbReference type="PANTHER" id="PTHR24559">
    <property type="entry name" value="TRANSPOSON TY3-I GAG-POL POLYPROTEIN"/>
    <property type="match status" value="1"/>
</dbReference>
<evidence type="ECO:0000259" key="1">
    <source>
        <dbReference type="Pfam" id="PF17919"/>
    </source>
</evidence>
<dbReference type="EMBL" id="SSTD01006964">
    <property type="protein sequence ID" value="TYK19416.1"/>
    <property type="molecule type" value="Genomic_DNA"/>
</dbReference>
<name>A0A5D3D758_CUCMM</name>
<dbReference type="InterPro" id="IPR053134">
    <property type="entry name" value="RNA-dir_DNA_polymerase"/>
</dbReference>
<dbReference type="Proteomes" id="UP000321947">
    <property type="component" value="Unassembled WGS sequence"/>
</dbReference>
<organism evidence="2 3">
    <name type="scientific">Cucumis melo var. makuwa</name>
    <name type="common">Oriental melon</name>
    <dbReference type="NCBI Taxonomy" id="1194695"/>
    <lineage>
        <taxon>Eukaryota</taxon>
        <taxon>Viridiplantae</taxon>
        <taxon>Streptophyta</taxon>
        <taxon>Embryophyta</taxon>
        <taxon>Tracheophyta</taxon>
        <taxon>Spermatophyta</taxon>
        <taxon>Magnoliopsida</taxon>
        <taxon>eudicotyledons</taxon>
        <taxon>Gunneridae</taxon>
        <taxon>Pentapetalae</taxon>
        <taxon>rosids</taxon>
        <taxon>fabids</taxon>
        <taxon>Cucurbitales</taxon>
        <taxon>Cucurbitaceae</taxon>
        <taxon>Benincaseae</taxon>
        <taxon>Cucumis</taxon>
    </lineage>
</organism>
<dbReference type="InterPro" id="IPR043128">
    <property type="entry name" value="Rev_trsase/Diguanyl_cyclase"/>
</dbReference>
<gene>
    <name evidence="2" type="ORF">E5676_scaffold443G00560</name>
</gene>